<keyword evidence="8" id="KW-0238">DNA-binding</keyword>
<dbReference type="SMR" id="G4YRV4"/>
<feature type="compositionally biased region" description="Acidic residues" evidence="10">
    <location>
        <begin position="1382"/>
        <end position="1404"/>
    </location>
</feature>
<feature type="region of interest" description="Disordered" evidence="10">
    <location>
        <begin position="1867"/>
        <end position="1903"/>
    </location>
</feature>
<evidence type="ECO:0000259" key="14">
    <source>
        <dbReference type="PROSITE" id="PS51204"/>
    </source>
</evidence>
<dbReference type="Pfam" id="PF00176">
    <property type="entry name" value="SNF2-rel_dom"/>
    <property type="match status" value="1"/>
</dbReference>
<feature type="compositionally biased region" description="Acidic residues" evidence="10">
    <location>
        <begin position="375"/>
        <end position="403"/>
    </location>
</feature>
<feature type="region of interest" description="Disordered" evidence="10">
    <location>
        <begin position="462"/>
        <end position="521"/>
    </location>
</feature>
<dbReference type="InterPro" id="IPR049730">
    <property type="entry name" value="SNF2/RAD54-like_C"/>
</dbReference>
<name>G4YRV4_PHYSP</name>
<dbReference type="PROSITE" id="PS51194">
    <property type="entry name" value="HELICASE_CTER"/>
    <property type="match status" value="1"/>
</dbReference>
<dbReference type="InParanoid" id="G4YRV4"/>
<sequence>MANARLKQARRRASARAVAAAQSVEQPTAHTPAPSAPPSGASTPRNEPSSDAQSEREALQLALQERRRALELKLSALTLGKTIAKEPEPARAGAARCQRDFLLQEMEWMAADFAQERKWRLRNAKALSQALVSHLDRQEARAARQKKSEELARRRTAARVGRDVKKFWTKIDKIIAFKVKLQADELRQRNMQKHLTQLVAQTEKYATALAASFQEAQGDTTQQPPQQQGEKEAEPREEEEEDGDFEMLEEEQDDETTIDEEERRSGPVSRRQVEEEVAMLQEEAEMSMDELRARYAAMEDESAADGDAVENNSSEDGDFELVDEEEDDETTIAAEERRSGPVPRSQAAAEVAELQDEAELSIEELRARYAHALEGEEEDAAPESDQDVEMADAEEEEDGDAGDGDFVPTRREEVDQADDETTIDEEERLNGGASPSQTAEELRLLQEEGEMSIEELRARYAAISDDDEDGDHDNKSSRSEDGRDAVETNRKQGRPEHDDNKAEVVDPSVSTTADTSPARKSGYKRPYILTSRLDLREYQEAGVNWLISMCERRINGILADEMGLGKTIQTISLLAHLACAQGLWGPHLIVVPTSCLVNWEMEFKRWCPAFKVLTYFGSAKRRKELRQGWSKQNAFQVCITSYQLVVQDAHCFKRKKWYYLILDEAHNIKNWKSLRWQTLLTFSSQRRLLLTGTPLQNNLLELWALMHFLMPHVFASRKEFSYWFQNPLALMVENGTDPAQQGDNGVEGGKDLVTQLHGIIRPFVLRRLKKDVAKQLPGKFEHVISCQLSKRQRFLYEDFISRSSTRRAMFGRGKGRGANFMSMMNVLMQLRKVCNHPDLFEPRPIASPLDMPSIHVHVPSRCGYLVDEIVNERPRVALWTGNNLPGLELSRSERYTSKRRRELFFYDVSAPLPSDTVVMVPPAYEGKKDLVRRIMILAAKRRKYWEEKRTSVAQLQSIQVGLHLDEPVLGDAVIRACTMPTFISPATEVHMHRAKPFLGAREPTKALQDMVRDPEERLASLQPAVNKSVCYVPKARARPARVIYGGGGFVYDDNFVLSRRKQAEELEANHARPVATRILAPYHNSFKRTQLFFPDKALVQFDCGKLQQLAALLRTLKRGGHRCLIFTQMSSMLNILEVFLNLHGHTYFRLDGATKVDKRQMLMERFNRDEKIFCFILSTRSGGLGINLTGADAVIFYDSDWNPAMDAQAQDRAHRIGQTRDVHIYRLVSEHTVEENILRKAQQKRHLDYLVMSEGQFTTDFFSKASLRELMIGSTGEEPEVIESESEEEGTDEDMDDENEVSLDTVENAMAQLEDEEDVVAMKGARAEFLQEQNEFDEDGGGASTVASPMSKARLSHPGDAASSRPSTPSSVSPSIPASERGDEEYDEFGNDETAEDDNAEETDAPVRRRSRSRRDLGTPDASEHDESMDDDDDHEDDDTSRARSNRKRQRHSSKDKRKPTKRRKLSESQDQHGEKVREKARDAAEEQKLQAWKASISSLQGFEDSLNPVDRYALHFREDIDPLYAYTPAQQAEALAGIDSNPSAPTLLEDIEQTEAEKREEEARLIAEGELVVGQLDEDDETSAEQITERYTELYRRERAHVLFEQRKRRLTGAAWTLMKCVNTGQPFYFNADTREATWECPPVWVANEQFKSALERGYEGLPPPALHRVMAMLAPFPERYRAQMVCRSWHTAAQHQSLFVKVCASDFEPGCPESLAKVLAKVAPGDTVLFGAGVYQLEDTLEISKSLRLLATPDSHVELQMRSCRAQLRWSARGGVICGFHFTRTSSAPDSAALEITPSSDATEKTPAVKESRRALRKKDKKLANWQHLLSVVGEGQLRVEYCEFDGNGLGNACVCVWGRSEKKKKKKKKKRRDSSSASTPQVTTPVASTTATPRATPTPATASAAVTTAIATPKIAAAAVAAPASLTPRVTTPVTTTPRVTPSVAASAVPNGSAPVTATARAQTPAAAAAPVTAALKAIPPATTSSVVTPTAVPAAVATTPRVTTPVTSALETMTPRVATPAVAATSSSSSSTIPAADTLLVLQNCRIRGAGSSGVLLMRGSLVMFMNTVESNAHSGVTVLGGQALLRRNKIQRNARFGLRLLYHAGNVIVEDNVVFGNACGNLDVDNSGRRFVVRLNDMDKGKKSSEKLPHSHGKLRLKTYRVLEKEIPRAQQPSAPRPVTTTAASEYWRRQLLGASAAASTSAVAATAGSATASARPVITANTIIAAGIPMGFMRPVVFPQGTNSMRVSHLPLAFASVGAKSTIPTVTLNRSTTSAHPSTTAASLQRTVSAPGVGTSVAAKPGALPTPSTTSTAVTTTTAASIIEPPKKRRNRRPKTQQIVVGGREIVLRDSCEKPTEKVVKPRRPKEQQPQTPLIASSLLQQMTSPSALQLKFAPGSTAAAVAAAMSAMMANTAKMQASTSSSASQVQATGSVTAAPQTATPKAAVPATPAVTGGVSAAATSSATVKPAVATTPSSTQATVLPVKVTVPKPTVTTSSTPVAGLSTAAPAAPAKPAAPVQSSAGATTTVAKPAAAPSTAPPKESAQQGGKRKLETTDTEAKPAVQEKESAGAVNGLAAKN</sequence>
<feature type="region of interest" description="Disordered" evidence="10">
    <location>
        <begin position="2514"/>
        <end position="2585"/>
    </location>
</feature>
<evidence type="ECO:0000256" key="1">
    <source>
        <dbReference type="ARBA" id="ARBA00004123"/>
    </source>
</evidence>
<keyword evidence="4" id="KW-0378">Hydrolase</keyword>
<feature type="compositionally biased region" description="Low complexity" evidence="10">
    <location>
        <begin position="2514"/>
        <end position="2546"/>
    </location>
</feature>
<dbReference type="EMBL" id="JH159152">
    <property type="protein sequence ID" value="EGZ22931.1"/>
    <property type="molecule type" value="Genomic_DNA"/>
</dbReference>
<dbReference type="Pfam" id="PF00271">
    <property type="entry name" value="Helicase_C"/>
    <property type="match status" value="1"/>
</dbReference>
<dbReference type="InterPro" id="IPR036047">
    <property type="entry name" value="F-box-like_dom_sf"/>
</dbReference>
<keyword evidence="6" id="KW-0067">ATP-binding</keyword>
<dbReference type="SUPFAM" id="SSF52540">
    <property type="entry name" value="P-loop containing nucleoside triphosphate hydrolases"/>
    <property type="match status" value="2"/>
</dbReference>
<dbReference type="Gene3D" id="2.160.20.10">
    <property type="entry name" value="Single-stranded right-handed beta-helix, Pectin lyase-like"/>
    <property type="match status" value="1"/>
</dbReference>
<feature type="compositionally biased region" description="Low complexity" evidence="10">
    <location>
        <begin position="1932"/>
        <end position="1945"/>
    </location>
</feature>
<dbReference type="SMART" id="SM00573">
    <property type="entry name" value="HSA"/>
    <property type="match status" value="1"/>
</dbReference>
<feature type="domain" description="Helicase C-terminal" evidence="13">
    <location>
        <begin position="1108"/>
        <end position="1258"/>
    </location>
</feature>
<dbReference type="CDD" id="cd18003">
    <property type="entry name" value="DEXQc_SRCAP"/>
    <property type="match status" value="1"/>
</dbReference>
<feature type="domain" description="WW" evidence="11">
    <location>
        <begin position="1617"/>
        <end position="1645"/>
    </location>
</feature>
<dbReference type="RefSeq" id="XP_009518219.1">
    <property type="nucleotide sequence ID" value="XM_009519924.1"/>
</dbReference>
<evidence type="ECO:0000313" key="15">
    <source>
        <dbReference type="EMBL" id="EGZ22931.1"/>
    </source>
</evidence>
<dbReference type="InterPro" id="IPR011050">
    <property type="entry name" value="Pectin_lyase_fold/virulence"/>
</dbReference>
<feature type="compositionally biased region" description="Acidic residues" evidence="10">
    <location>
        <begin position="1427"/>
        <end position="1439"/>
    </location>
</feature>
<dbReference type="SMART" id="SM00487">
    <property type="entry name" value="DEXDc"/>
    <property type="match status" value="1"/>
</dbReference>
<dbReference type="InterPro" id="IPR039448">
    <property type="entry name" value="Beta_helix"/>
</dbReference>
<feature type="compositionally biased region" description="Low complexity" evidence="10">
    <location>
        <begin position="1361"/>
        <end position="1379"/>
    </location>
</feature>
<dbReference type="Pfam" id="PF07529">
    <property type="entry name" value="HSA"/>
    <property type="match status" value="1"/>
</dbReference>
<feature type="compositionally biased region" description="Basic residues" evidence="10">
    <location>
        <begin position="1444"/>
        <end position="1465"/>
    </location>
</feature>
<dbReference type="GO" id="GO:0006338">
    <property type="term" value="P:chromatin remodeling"/>
    <property type="evidence" value="ECO:0007669"/>
    <property type="project" value="TreeGrafter"/>
</dbReference>
<feature type="compositionally biased region" description="Acidic residues" evidence="10">
    <location>
        <begin position="235"/>
        <end position="260"/>
    </location>
</feature>
<feature type="compositionally biased region" description="Acidic residues" evidence="10">
    <location>
        <begin position="298"/>
        <end position="330"/>
    </location>
</feature>
<feature type="region of interest" description="Disordered" evidence="10">
    <location>
        <begin position="1932"/>
        <end position="1954"/>
    </location>
</feature>
<accession>G4YRV4</accession>
<feature type="region of interest" description="Disordered" evidence="10">
    <location>
        <begin position="1273"/>
        <end position="1299"/>
    </location>
</feature>
<dbReference type="Gene3D" id="2.20.70.10">
    <property type="match status" value="1"/>
</dbReference>
<feature type="compositionally biased region" description="Low complexity" evidence="10">
    <location>
        <begin position="1881"/>
        <end position="1903"/>
    </location>
</feature>
<feature type="compositionally biased region" description="Basic and acidic residues" evidence="10">
    <location>
        <begin position="472"/>
        <end position="504"/>
    </location>
</feature>
<protein>
    <submittedName>
        <fullName evidence="15">Uncharacterized protein</fullName>
    </submittedName>
</protein>
<dbReference type="GO" id="GO:0005524">
    <property type="term" value="F:ATP binding"/>
    <property type="evidence" value="ECO:0007669"/>
    <property type="project" value="UniProtKB-KW"/>
</dbReference>
<evidence type="ECO:0000256" key="10">
    <source>
        <dbReference type="SAM" id="MobiDB-lite"/>
    </source>
</evidence>
<dbReference type="InterPro" id="IPR050520">
    <property type="entry name" value="INO80/SWR1_helicase"/>
</dbReference>
<dbReference type="GO" id="GO:0042393">
    <property type="term" value="F:histone binding"/>
    <property type="evidence" value="ECO:0007669"/>
    <property type="project" value="TreeGrafter"/>
</dbReference>
<dbReference type="GeneID" id="20655660"/>
<feature type="compositionally biased region" description="Low complexity" evidence="10">
    <location>
        <begin position="15"/>
        <end position="44"/>
    </location>
</feature>
<organism evidence="15 16">
    <name type="scientific">Phytophthora sojae (strain P6497)</name>
    <name type="common">Soybean stem and root rot agent</name>
    <name type="synonym">Phytophthora megasperma f. sp. glycines</name>
    <dbReference type="NCBI Taxonomy" id="1094619"/>
    <lineage>
        <taxon>Eukaryota</taxon>
        <taxon>Sar</taxon>
        <taxon>Stramenopiles</taxon>
        <taxon>Oomycota</taxon>
        <taxon>Peronosporomycetes</taxon>
        <taxon>Peronosporales</taxon>
        <taxon>Peronosporaceae</taxon>
        <taxon>Phytophthora</taxon>
    </lineage>
</organism>
<evidence type="ECO:0000259" key="12">
    <source>
        <dbReference type="PROSITE" id="PS51192"/>
    </source>
</evidence>
<gene>
    <name evidence="15" type="ORF">PHYSODRAFT_483737</name>
</gene>
<dbReference type="Proteomes" id="UP000002640">
    <property type="component" value="Unassembled WGS sequence"/>
</dbReference>
<feature type="compositionally biased region" description="Basic and acidic residues" evidence="10">
    <location>
        <begin position="2556"/>
        <end position="2574"/>
    </location>
</feature>
<keyword evidence="16" id="KW-1185">Reference proteome</keyword>
<dbReference type="GO" id="GO:0004386">
    <property type="term" value="F:helicase activity"/>
    <property type="evidence" value="ECO:0007669"/>
    <property type="project" value="UniProtKB-KW"/>
</dbReference>
<feature type="region of interest" description="Disordered" evidence="10">
    <location>
        <begin position="369"/>
        <end position="450"/>
    </location>
</feature>
<dbReference type="Gene3D" id="3.40.50.10810">
    <property type="entry name" value="Tandem AAA-ATPase domain"/>
    <property type="match status" value="1"/>
</dbReference>
<dbReference type="GO" id="GO:0016887">
    <property type="term" value="F:ATP hydrolysis activity"/>
    <property type="evidence" value="ECO:0007669"/>
    <property type="project" value="TreeGrafter"/>
</dbReference>
<feature type="region of interest" description="Disordered" evidence="10">
    <location>
        <begin position="214"/>
        <end position="356"/>
    </location>
</feature>
<dbReference type="STRING" id="1094619.G4YRV4"/>
<dbReference type="KEGG" id="psoj:PHYSODRAFT_483737"/>
<feature type="compositionally biased region" description="Basic and acidic residues" evidence="10">
    <location>
        <begin position="1466"/>
        <end position="1489"/>
    </location>
</feature>
<dbReference type="CDD" id="cd00201">
    <property type="entry name" value="WW"/>
    <property type="match status" value="1"/>
</dbReference>
<feature type="compositionally biased region" description="Basic and acidic residues" evidence="10">
    <location>
        <begin position="1414"/>
        <end position="1426"/>
    </location>
</feature>
<dbReference type="Pfam" id="PF13229">
    <property type="entry name" value="Beta_helix"/>
    <property type="match status" value="1"/>
</dbReference>
<dbReference type="PROSITE" id="PS51192">
    <property type="entry name" value="HELICASE_ATP_BIND_1"/>
    <property type="match status" value="1"/>
</dbReference>
<dbReference type="OMA" id="KLPHSHG"/>
<dbReference type="InterPro" id="IPR038718">
    <property type="entry name" value="SNF2-like_sf"/>
</dbReference>
<dbReference type="Gene3D" id="1.20.1280.50">
    <property type="match status" value="1"/>
</dbReference>
<dbReference type="SUPFAM" id="SSF81383">
    <property type="entry name" value="F-box domain"/>
    <property type="match status" value="1"/>
</dbReference>
<keyword evidence="5" id="KW-0347">Helicase</keyword>
<evidence type="ECO:0000259" key="11">
    <source>
        <dbReference type="PROSITE" id="PS50020"/>
    </source>
</evidence>
<feature type="domain" description="HSA" evidence="14">
    <location>
        <begin position="86"/>
        <end position="159"/>
    </location>
</feature>
<evidence type="ECO:0000256" key="7">
    <source>
        <dbReference type="ARBA" id="ARBA00022853"/>
    </source>
</evidence>
<dbReference type="Gene3D" id="3.40.50.300">
    <property type="entry name" value="P-loop containing nucleotide triphosphate hydrolases"/>
    <property type="match status" value="2"/>
</dbReference>
<evidence type="ECO:0000256" key="5">
    <source>
        <dbReference type="ARBA" id="ARBA00022806"/>
    </source>
</evidence>
<feature type="compositionally biased region" description="Acidic residues" evidence="10">
    <location>
        <begin position="415"/>
        <end position="427"/>
    </location>
</feature>
<keyword evidence="9" id="KW-0539">Nucleus</keyword>
<evidence type="ECO:0000256" key="4">
    <source>
        <dbReference type="ARBA" id="ARBA00022801"/>
    </source>
</evidence>
<dbReference type="PANTHER" id="PTHR45685">
    <property type="entry name" value="HELICASE SRCAP-RELATED"/>
    <property type="match status" value="1"/>
</dbReference>
<feature type="region of interest" description="Disordered" evidence="10">
    <location>
        <begin position="1333"/>
        <end position="1490"/>
    </location>
</feature>
<dbReference type="InterPro" id="IPR000330">
    <property type="entry name" value="SNF2_N"/>
</dbReference>
<evidence type="ECO:0000313" key="16">
    <source>
        <dbReference type="Proteomes" id="UP000002640"/>
    </source>
</evidence>
<dbReference type="CDD" id="cd18793">
    <property type="entry name" value="SF2_C_SNF"/>
    <property type="match status" value="1"/>
</dbReference>
<dbReference type="InterPro" id="IPR001202">
    <property type="entry name" value="WW_dom"/>
</dbReference>
<dbReference type="PROSITE" id="PS50020">
    <property type="entry name" value="WW_DOMAIN_2"/>
    <property type="match status" value="1"/>
</dbReference>
<feature type="compositionally biased region" description="Low complexity" evidence="10">
    <location>
        <begin position="2311"/>
        <end position="2325"/>
    </location>
</feature>
<proteinExistence type="inferred from homology"/>
<dbReference type="PANTHER" id="PTHR45685:SF1">
    <property type="entry name" value="HELICASE SRCAP"/>
    <property type="match status" value="1"/>
</dbReference>
<feature type="region of interest" description="Disordered" evidence="10">
    <location>
        <begin position="2304"/>
        <end position="2325"/>
    </location>
</feature>
<dbReference type="InterPro" id="IPR027417">
    <property type="entry name" value="P-loop_NTPase"/>
</dbReference>
<dbReference type="GO" id="GO:0000812">
    <property type="term" value="C:Swr1 complex"/>
    <property type="evidence" value="ECO:0007669"/>
    <property type="project" value="TreeGrafter"/>
</dbReference>
<keyword evidence="3" id="KW-0547">Nucleotide-binding</keyword>
<feature type="region of interest" description="Disordered" evidence="10">
    <location>
        <begin position="1"/>
        <end position="58"/>
    </location>
</feature>
<dbReference type="InterPro" id="IPR014012">
    <property type="entry name" value="HSA_dom"/>
</dbReference>
<reference evidence="15 16" key="1">
    <citation type="journal article" date="2006" name="Science">
        <title>Phytophthora genome sequences uncover evolutionary origins and mechanisms of pathogenesis.</title>
        <authorList>
            <person name="Tyler B.M."/>
            <person name="Tripathy S."/>
            <person name="Zhang X."/>
            <person name="Dehal P."/>
            <person name="Jiang R.H."/>
            <person name="Aerts A."/>
            <person name="Arredondo F.D."/>
            <person name="Baxter L."/>
            <person name="Bensasson D."/>
            <person name="Beynon J.L."/>
            <person name="Chapman J."/>
            <person name="Damasceno C.M."/>
            <person name="Dorrance A.E."/>
            <person name="Dou D."/>
            <person name="Dickerman A.W."/>
            <person name="Dubchak I.L."/>
            <person name="Garbelotto M."/>
            <person name="Gijzen M."/>
            <person name="Gordon S.G."/>
            <person name="Govers F."/>
            <person name="Grunwald N.J."/>
            <person name="Huang W."/>
            <person name="Ivors K.L."/>
            <person name="Jones R.W."/>
            <person name="Kamoun S."/>
            <person name="Krampis K."/>
            <person name="Lamour K.H."/>
            <person name="Lee M.K."/>
            <person name="McDonald W.H."/>
            <person name="Medina M."/>
            <person name="Meijer H.J."/>
            <person name="Nordberg E.K."/>
            <person name="Maclean D.J."/>
            <person name="Ospina-Giraldo M.D."/>
            <person name="Morris P.F."/>
            <person name="Phuntumart V."/>
            <person name="Putnam N.H."/>
            <person name="Rash S."/>
            <person name="Rose J.K."/>
            <person name="Sakihama Y."/>
            <person name="Salamov A.A."/>
            <person name="Savidor A."/>
            <person name="Scheuring C.F."/>
            <person name="Smith B.M."/>
            <person name="Sobral B.W."/>
            <person name="Terry A."/>
            <person name="Torto-Alalibo T.A."/>
            <person name="Win J."/>
            <person name="Xu Z."/>
            <person name="Zhang H."/>
            <person name="Grigoriev I.V."/>
            <person name="Rokhsar D.S."/>
            <person name="Boore J.L."/>
        </authorList>
    </citation>
    <scope>NUCLEOTIDE SEQUENCE [LARGE SCALE GENOMIC DNA]</scope>
    <source>
        <strain evidence="15 16">P6497</strain>
    </source>
</reference>
<evidence type="ECO:0000256" key="6">
    <source>
        <dbReference type="ARBA" id="ARBA00022840"/>
    </source>
</evidence>
<dbReference type="GO" id="GO:0003677">
    <property type="term" value="F:DNA binding"/>
    <property type="evidence" value="ECO:0007669"/>
    <property type="project" value="UniProtKB-KW"/>
</dbReference>
<dbReference type="InterPro" id="IPR012334">
    <property type="entry name" value="Pectin_lyas_fold"/>
</dbReference>
<dbReference type="PROSITE" id="PS51204">
    <property type="entry name" value="HSA"/>
    <property type="match status" value="1"/>
</dbReference>
<dbReference type="SMART" id="SM00490">
    <property type="entry name" value="HELICc"/>
    <property type="match status" value="1"/>
</dbReference>
<feature type="compositionally biased region" description="Low complexity" evidence="10">
    <location>
        <begin position="217"/>
        <end position="228"/>
    </location>
</feature>
<dbReference type="InterPro" id="IPR001650">
    <property type="entry name" value="Helicase_C-like"/>
</dbReference>
<comment type="subcellular location">
    <subcellularLocation>
        <location evidence="1">Nucleus</location>
    </subcellularLocation>
</comment>
<evidence type="ECO:0000256" key="2">
    <source>
        <dbReference type="ARBA" id="ARBA00009220"/>
    </source>
</evidence>
<dbReference type="InterPro" id="IPR014001">
    <property type="entry name" value="Helicase_ATP-bd"/>
</dbReference>
<dbReference type="SUPFAM" id="SSF51126">
    <property type="entry name" value="Pectin lyase-like"/>
    <property type="match status" value="1"/>
</dbReference>
<dbReference type="FunFam" id="3.40.50.10810:FF:000005">
    <property type="entry name" value="Photoperiod-independent early flowering 1"/>
    <property type="match status" value="1"/>
</dbReference>
<evidence type="ECO:0000256" key="3">
    <source>
        <dbReference type="ARBA" id="ARBA00022741"/>
    </source>
</evidence>
<evidence type="ECO:0000259" key="13">
    <source>
        <dbReference type="PROSITE" id="PS51194"/>
    </source>
</evidence>
<comment type="similarity">
    <text evidence="2">Belongs to the SNF2/RAD54 helicase family. SWR1 subfamily.</text>
</comment>
<feature type="compositionally biased region" description="Acidic residues" evidence="10">
    <location>
        <begin position="1277"/>
        <end position="1299"/>
    </location>
</feature>
<evidence type="ECO:0000256" key="9">
    <source>
        <dbReference type="ARBA" id="ARBA00023242"/>
    </source>
</evidence>
<dbReference type="FunFam" id="3.40.50.300:FF:002272">
    <property type="entry name" value="protein PHOTOPERIOD-INDEPENDENT EARLY FLOWERING 1 isoform X1"/>
    <property type="match status" value="1"/>
</dbReference>
<feature type="domain" description="Helicase ATP-binding" evidence="12">
    <location>
        <begin position="547"/>
        <end position="712"/>
    </location>
</feature>
<keyword evidence="7" id="KW-0156">Chromatin regulator</keyword>
<evidence type="ECO:0000256" key="8">
    <source>
        <dbReference type="ARBA" id="ARBA00023125"/>
    </source>
</evidence>